<dbReference type="InterPro" id="IPR001305">
    <property type="entry name" value="HSP_DnaJ_Cys-rich_dom"/>
</dbReference>
<dbReference type="CDD" id="cd10719">
    <property type="entry name" value="DnaJ_zf"/>
    <property type="match status" value="1"/>
</dbReference>
<keyword evidence="3" id="KW-1185">Reference proteome</keyword>
<name>A0A7J7J0P3_BUGNE</name>
<dbReference type="PANTHER" id="PTHR48465">
    <property type="entry name" value="PROTEIN SSUH2 HOMOLOG"/>
    <property type="match status" value="1"/>
</dbReference>
<protein>
    <recommendedName>
        <fullName evidence="4">SSUH2</fullName>
    </recommendedName>
</protein>
<evidence type="ECO:0000313" key="2">
    <source>
        <dbReference type="EMBL" id="KAF6019655.1"/>
    </source>
</evidence>
<dbReference type="InterPro" id="IPR052789">
    <property type="entry name" value="SSUH2_homolog"/>
</dbReference>
<feature type="region of interest" description="Disordered" evidence="1">
    <location>
        <begin position="38"/>
        <end position="188"/>
    </location>
</feature>
<feature type="compositionally biased region" description="Low complexity" evidence="1">
    <location>
        <begin position="91"/>
        <end position="125"/>
    </location>
</feature>
<gene>
    <name evidence="2" type="ORF">EB796_022018</name>
</gene>
<organism evidence="2 3">
    <name type="scientific">Bugula neritina</name>
    <name type="common">Brown bryozoan</name>
    <name type="synonym">Sertularia neritina</name>
    <dbReference type="NCBI Taxonomy" id="10212"/>
    <lineage>
        <taxon>Eukaryota</taxon>
        <taxon>Metazoa</taxon>
        <taxon>Spiralia</taxon>
        <taxon>Lophotrochozoa</taxon>
        <taxon>Bryozoa</taxon>
        <taxon>Gymnolaemata</taxon>
        <taxon>Cheilostomatida</taxon>
        <taxon>Flustrina</taxon>
        <taxon>Buguloidea</taxon>
        <taxon>Bugulidae</taxon>
        <taxon>Bugula</taxon>
    </lineage>
</organism>
<accession>A0A7J7J0P3</accession>
<proteinExistence type="predicted"/>
<feature type="compositionally biased region" description="Low complexity" evidence="1">
    <location>
        <begin position="131"/>
        <end position="151"/>
    </location>
</feature>
<dbReference type="OrthoDB" id="3355217at2759"/>
<comment type="caution">
    <text evidence="2">The sequence shown here is derived from an EMBL/GenBank/DDBJ whole genome shotgun (WGS) entry which is preliminary data.</text>
</comment>
<dbReference type="GO" id="GO:0051082">
    <property type="term" value="F:unfolded protein binding"/>
    <property type="evidence" value="ECO:0007669"/>
    <property type="project" value="InterPro"/>
</dbReference>
<dbReference type="Proteomes" id="UP000593567">
    <property type="component" value="Unassembled WGS sequence"/>
</dbReference>
<dbReference type="EMBL" id="VXIV02003216">
    <property type="protein sequence ID" value="KAF6019655.1"/>
    <property type="molecule type" value="Genomic_DNA"/>
</dbReference>
<evidence type="ECO:0000256" key="1">
    <source>
        <dbReference type="SAM" id="MobiDB-lite"/>
    </source>
</evidence>
<dbReference type="GO" id="GO:0031072">
    <property type="term" value="F:heat shock protein binding"/>
    <property type="evidence" value="ECO:0007669"/>
    <property type="project" value="InterPro"/>
</dbReference>
<evidence type="ECO:0008006" key="4">
    <source>
        <dbReference type="Google" id="ProtNLM"/>
    </source>
</evidence>
<sequence length="511" mass="54686">MLDVCNVLHCLVYIIYTMLSTLTKVAVNKMSYQQNFAPPSGGYPPQGAPAGGYPPQGAPAGGYPPQGAPAGGYPPQGAPAGGYPPQGAPAGGYPPQGAPASGYPPQGAPASGYPPQGAPASGYPPQGAPAGGYPPQGAPAGQPSGDAASAPEEVENYAPSDTTGLQSYDGYGQVGFQAGEFLPPPPPPSYESDAPPLMEFGTAASITDEEARAAMLEHVSQHCCYGKGAAEQMTITNITPSNALHYTLETFCEGRTTARVEVPYFGDAVDGPFNGPPPAPWNIICNPAQQFANNAYKLPVPHTEEVRVCGMCIGCGFVRCRQCGGIGRRSCTSCGGRGQHVRHEDGRRHHERCHFCHGSGRSNCMRCHGNGRVKCPHCKGAGRVKNFIEMTISFKNYVTDFILEETDMPDELVRGVRGVEVFNQSLPQVWPITTFPVRAINDNSVRLVEAAKRAHPIERQLNQRQILRAVPVTEVDYKFKDKTTRYWVYGMERQVHAPDYPQQCCCGCTIL</sequence>
<dbReference type="PANTHER" id="PTHR48465:SF1">
    <property type="entry name" value="PROTEIN SSUH2 HOMOLOG"/>
    <property type="match status" value="1"/>
</dbReference>
<dbReference type="AlphaFoldDB" id="A0A7J7J0P3"/>
<reference evidence="2" key="1">
    <citation type="submission" date="2020-06" db="EMBL/GenBank/DDBJ databases">
        <title>Draft genome of Bugula neritina, a colonial animal packing powerful symbionts and potential medicines.</title>
        <authorList>
            <person name="Rayko M."/>
        </authorList>
    </citation>
    <scope>NUCLEOTIDE SEQUENCE [LARGE SCALE GENOMIC DNA]</scope>
    <source>
        <strain evidence="2">Kwan_BN1</strain>
    </source>
</reference>
<evidence type="ECO:0000313" key="3">
    <source>
        <dbReference type="Proteomes" id="UP000593567"/>
    </source>
</evidence>